<keyword evidence="6" id="KW-1185">Reference proteome</keyword>
<evidence type="ECO:0000256" key="2">
    <source>
        <dbReference type="ARBA" id="ARBA00023242"/>
    </source>
</evidence>
<organism evidence="5 6">
    <name type="scientific">Hibiscus syriacus</name>
    <name type="common">Rose of Sharon</name>
    <dbReference type="NCBI Taxonomy" id="106335"/>
    <lineage>
        <taxon>Eukaryota</taxon>
        <taxon>Viridiplantae</taxon>
        <taxon>Streptophyta</taxon>
        <taxon>Embryophyta</taxon>
        <taxon>Tracheophyta</taxon>
        <taxon>Spermatophyta</taxon>
        <taxon>Magnoliopsida</taxon>
        <taxon>eudicotyledons</taxon>
        <taxon>Gunneridae</taxon>
        <taxon>Pentapetalae</taxon>
        <taxon>rosids</taxon>
        <taxon>malvids</taxon>
        <taxon>Malvales</taxon>
        <taxon>Malvaceae</taxon>
        <taxon>Malvoideae</taxon>
        <taxon>Hibiscus</taxon>
    </lineage>
</organism>
<dbReference type="SMART" id="SM00466">
    <property type="entry name" value="SRA"/>
    <property type="match status" value="1"/>
</dbReference>
<dbReference type="PANTHER" id="PTHR45660:SF55">
    <property type="entry name" value="HISTONE-LYSINE N-METHYLTRANSFERASE, H3 LYSINE-9 SPECIFIC SUVH5-LIKE"/>
    <property type="match status" value="1"/>
</dbReference>
<dbReference type="Proteomes" id="UP000436088">
    <property type="component" value="Unassembled WGS sequence"/>
</dbReference>
<evidence type="ECO:0000313" key="5">
    <source>
        <dbReference type="EMBL" id="KAE8725998.1"/>
    </source>
</evidence>
<protein>
    <recommendedName>
        <fullName evidence="4">YDG domain-containing protein</fullName>
    </recommendedName>
</protein>
<dbReference type="PROSITE" id="PS51015">
    <property type="entry name" value="YDG"/>
    <property type="match status" value="1"/>
</dbReference>
<dbReference type="InterPro" id="IPR051357">
    <property type="entry name" value="H3K9_HMTase_SUVAR3-9"/>
</dbReference>
<comment type="subcellular location">
    <subcellularLocation>
        <location evidence="1">Chromosome</location>
        <location evidence="1">Centromere</location>
    </subcellularLocation>
    <subcellularLocation>
        <location evidence="3">Nucleus</location>
    </subcellularLocation>
</comment>
<dbReference type="GO" id="GO:0000775">
    <property type="term" value="C:chromosome, centromeric region"/>
    <property type="evidence" value="ECO:0007669"/>
    <property type="project" value="UniProtKB-SubCell"/>
</dbReference>
<evidence type="ECO:0000259" key="4">
    <source>
        <dbReference type="PROSITE" id="PS51015"/>
    </source>
</evidence>
<proteinExistence type="predicted"/>
<dbReference type="GO" id="GO:0003690">
    <property type="term" value="F:double-stranded DNA binding"/>
    <property type="evidence" value="ECO:0007669"/>
    <property type="project" value="TreeGrafter"/>
</dbReference>
<dbReference type="AlphaFoldDB" id="A0A6A3CF09"/>
<evidence type="ECO:0000256" key="3">
    <source>
        <dbReference type="PROSITE-ProRule" id="PRU00358"/>
    </source>
</evidence>
<sequence length="293" mass="34299">MVGSRPKPVKEGSFSKPKQAKHVCKNVRLFKVHRLQEICSEKERTFVPEWYKDRENINGALKIFRRLLVNKQERDMIAQKHGLSPEGIKCNGIWLHIRVAKLMQVLGKWVNTTRQIGCVGGIEIGHEFHWRGELSIVGLHNNFHRGINVITSVFGKTWATSIVDSGRFDNARVSSDEFTYCGEGDNPCYGKRNKHKDQKLDGRNLALINNMNDKKPVRVIRMYTSNVRANDSGYKFVYEGLYRVIGYEKRRGEFGKYVYEFKLVKLEDCRQYDSKWKMDVRARRHQWIMENDQ</sequence>
<dbReference type="InterPro" id="IPR036987">
    <property type="entry name" value="SRA-YDG_sf"/>
</dbReference>
<dbReference type="Pfam" id="PF02182">
    <property type="entry name" value="SAD_SRA"/>
    <property type="match status" value="1"/>
</dbReference>
<dbReference type="GO" id="GO:0005634">
    <property type="term" value="C:nucleus"/>
    <property type="evidence" value="ECO:0007669"/>
    <property type="project" value="UniProtKB-SubCell"/>
</dbReference>
<accession>A0A6A3CF09</accession>
<dbReference type="OrthoDB" id="5792673at2759"/>
<keyword evidence="2 3" id="KW-0539">Nucleus</keyword>
<dbReference type="InterPro" id="IPR003105">
    <property type="entry name" value="SRA_YDG"/>
</dbReference>
<reference evidence="5" key="1">
    <citation type="submission" date="2019-09" db="EMBL/GenBank/DDBJ databases">
        <title>Draft genome information of white flower Hibiscus syriacus.</title>
        <authorList>
            <person name="Kim Y.-M."/>
        </authorList>
    </citation>
    <scope>NUCLEOTIDE SEQUENCE [LARGE SCALE GENOMIC DNA]</scope>
    <source>
        <strain evidence="5">YM2019G1</strain>
    </source>
</reference>
<feature type="domain" description="YDG" evidence="4">
    <location>
        <begin position="117"/>
        <end position="265"/>
    </location>
</feature>
<dbReference type="EMBL" id="VEPZ02000396">
    <property type="protein sequence ID" value="KAE8725998.1"/>
    <property type="molecule type" value="Genomic_DNA"/>
</dbReference>
<dbReference type="GO" id="GO:0042054">
    <property type="term" value="F:histone methyltransferase activity"/>
    <property type="evidence" value="ECO:0007669"/>
    <property type="project" value="TreeGrafter"/>
</dbReference>
<dbReference type="InterPro" id="IPR015947">
    <property type="entry name" value="PUA-like_sf"/>
</dbReference>
<dbReference type="Gene3D" id="2.30.280.10">
    <property type="entry name" value="SRA-YDG"/>
    <property type="match status" value="1"/>
</dbReference>
<evidence type="ECO:0000256" key="1">
    <source>
        <dbReference type="ARBA" id="ARBA00004584"/>
    </source>
</evidence>
<evidence type="ECO:0000313" key="6">
    <source>
        <dbReference type="Proteomes" id="UP000436088"/>
    </source>
</evidence>
<comment type="caution">
    <text evidence="5">The sequence shown here is derived from an EMBL/GenBank/DDBJ whole genome shotgun (WGS) entry which is preliminary data.</text>
</comment>
<name>A0A6A3CF09_HIBSY</name>
<dbReference type="PANTHER" id="PTHR45660">
    <property type="entry name" value="HISTONE-LYSINE N-METHYLTRANSFERASE SETMAR"/>
    <property type="match status" value="1"/>
</dbReference>
<dbReference type="SUPFAM" id="SSF88697">
    <property type="entry name" value="PUA domain-like"/>
    <property type="match status" value="1"/>
</dbReference>
<gene>
    <name evidence="5" type="ORF">F3Y22_tig00007895pilonHSYRG00020</name>
</gene>